<evidence type="ECO:0000313" key="3">
    <source>
        <dbReference type="Proteomes" id="UP000325141"/>
    </source>
</evidence>
<proteinExistence type="predicted"/>
<dbReference type="AlphaFoldDB" id="A0A5M6CKI8"/>
<keyword evidence="1" id="KW-1133">Transmembrane helix</keyword>
<comment type="caution">
    <text evidence="2">The sequence shown here is derived from an EMBL/GenBank/DDBJ whole genome shotgun (WGS) entry which is preliminary data.</text>
</comment>
<dbReference type="Proteomes" id="UP000325141">
    <property type="component" value="Unassembled WGS sequence"/>
</dbReference>
<gene>
    <name evidence="2" type="ORF">F0460_04635</name>
</gene>
<dbReference type="EMBL" id="VWSG01000003">
    <property type="protein sequence ID" value="KAA5535728.1"/>
    <property type="molecule type" value="Genomic_DNA"/>
</dbReference>
<accession>A0A5M6CKI8</accession>
<evidence type="ECO:0000313" key="2">
    <source>
        <dbReference type="EMBL" id="KAA5535728.1"/>
    </source>
</evidence>
<keyword evidence="3" id="KW-1185">Reference proteome</keyword>
<name>A0A5M6CKI8_9FLAO</name>
<sequence>MEKICKNCNSLFTGNYCNTCGQSAKTHRIDWSFLMEDVEHGILHYDKGISYSLKRLFQKPGEEIRNYIAGKRVGHFRPLSLSIILATVYALIYHLADVKIISTTNSESIHHMERVMKYYSWYVLFTIPVFTFATKTAFKVNWLNFSELIIFEAFKSSQRLVVHILFLPVFYMLSAHPGFISVVNYILITLDFMLILWTNSQFFSHVKLSWVVLKSLVAYLIHTFIILACLVMLVLAGNYFAITII</sequence>
<feature type="transmembrane region" description="Helical" evidence="1">
    <location>
        <begin position="216"/>
        <end position="242"/>
    </location>
</feature>
<dbReference type="Pfam" id="PF12412">
    <property type="entry name" value="DUF3667"/>
    <property type="match status" value="1"/>
</dbReference>
<keyword evidence="1" id="KW-0472">Membrane</keyword>
<evidence type="ECO:0000256" key="1">
    <source>
        <dbReference type="SAM" id="Phobius"/>
    </source>
</evidence>
<reference evidence="2 3" key="1">
    <citation type="submission" date="2019-09" db="EMBL/GenBank/DDBJ databases">
        <title>Genome sequence and assembly of Flavobacterium sp.</title>
        <authorList>
            <person name="Chhetri G."/>
        </authorList>
    </citation>
    <scope>NUCLEOTIDE SEQUENCE [LARGE SCALE GENOMIC DNA]</scope>
    <source>
        <strain evidence="2 3">SNL9</strain>
    </source>
</reference>
<organism evidence="2 3">
    <name type="scientific">Paenimyroides baculatum</name>
    <dbReference type="NCBI Taxonomy" id="2608000"/>
    <lineage>
        <taxon>Bacteria</taxon>
        <taxon>Pseudomonadati</taxon>
        <taxon>Bacteroidota</taxon>
        <taxon>Flavobacteriia</taxon>
        <taxon>Flavobacteriales</taxon>
        <taxon>Flavobacteriaceae</taxon>
        <taxon>Paenimyroides</taxon>
    </lineage>
</organism>
<feature type="transmembrane region" description="Helical" evidence="1">
    <location>
        <begin position="79"/>
        <end position="96"/>
    </location>
</feature>
<dbReference type="InterPro" id="IPR022134">
    <property type="entry name" value="DUF3667"/>
</dbReference>
<protein>
    <submittedName>
        <fullName evidence="2">DUF3667 domain-containing protein</fullName>
    </submittedName>
</protein>
<dbReference type="RefSeq" id="WP_150010756.1">
    <property type="nucleotide sequence ID" value="NZ_VWSG01000003.1"/>
</dbReference>
<feature type="transmembrane region" description="Helical" evidence="1">
    <location>
        <begin position="119"/>
        <end position="138"/>
    </location>
</feature>
<feature type="transmembrane region" description="Helical" evidence="1">
    <location>
        <begin position="159"/>
        <end position="179"/>
    </location>
</feature>
<keyword evidence="1" id="KW-0812">Transmembrane</keyword>